<protein>
    <submittedName>
        <fullName evidence="2">Uncharacterized protein</fullName>
    </submittedName>
</protein>
<gene>
    <name evidence="2" type="ORF">XELAEV_18039866mg</name>
</gene>
<organism evidence="2 3">
    <name type="scientific">Xenopus laevis</name>
    <name type="common">African clawed frog</name>
    <dbReference type="NCBI Taxonomy" id="8355"/>
    <lineage>
        <taxon>Eukaryota</taxon>
        <taxon>Metazoa</taxon>
        <taxon>Chordata</taxon>
        <taxon>Craniata</taxon>
        <taxon>Vertebrata</taxon>
        <taxon>Euteleostomi</taxon>
        <taxon>Amphibia</taxon>
        <taxon>Batrachia</taxon>
        <taxon>Anura</taxon>
        <taxon>Pipoidea</taxon>
        <taxon>Pipidae</taxon>
        <taxon>Xenopodinae</taxon>
        <taxon>Xenopus</taxon>
        <taxon>Xenopus</taxon>
    </lineage>
</organism>
<proteinExistence type="predicted"/>
<reference evidence="3" key="1">
    <citation type="journal article" date="2016" name="Nature">
        <title>Genome evolution in the allotetraploid frog Xenopus laevis.</title>
        <authorList>
            <person name="Session A.M."/>
            <person name="Uno Y."/>
            <person name="Kwon T."/>
            <person name="Chapman J.A."/>
            <person name="Toyoda A."/>
            <person name="Takahashi S."/>
            <person name="Fukui A."/>
            <person name="Hikosaka A."/>
            <person name="Suzuki A."/>
            <person name="Kondo M."/>
            <person name="van Heeringen S.J."/>
            <person name="Quigley I."/>
            <person name="Heinz S."/>
            <person name="Ogino H."/>
            <person name="Ochi H."/>
            <person name="Hellsten U."/>
            <person name="Lyons J.B."/>
            <person name="Simakov O."/>
            <person name="Putnam N."/>
            <person name="Stites J."/>
            <person name="Kuroki Y."/>
            <person name="Tanaka T."/>
            <person name="Michiue T."/>
            <person name="Watanabe M."/>
            <person name="Bogdanovic O."/>
            <person name="Lister R."/>
            <person name="Georgiou G."/>
            <person name="Paranjpe S.S."/>
            <person name="van Kruijsbergen I."/>
            <person name="Shu S."/>
            <person name="Carlson J."/>
            <person name="Kinoshita T."/>
            <person name="Ohta Y."/>
            <person name="Mawaribuchi S."/>
            <person name="Jenkins J."/>
            <person name="Grimwood J."/>
            <person name="Schmutz J."/>
            <person name="Mitros T."/>
            <person name="Mozaffari S.V."/>
            <person name="Suzuki Y."/>
            <person name="Haramoto Y."/>
            <person name="Yamamoto T.S."/>
            <person name="Takagi C."/>
            <person name="Heald R."/>
            <person name="Miller K."/>
            <person name="Haudenschild C."/>
            <person name="Kitzman J."/>
            <person name="Nakayama T."/>
            <person name="Izutsu Y."/>
            <person name="Robert J."/>
            <person name="Fortriede J."/>
            <person name="Burns K."/>
            <person name="Lotay V."/>
            <person name="Karimi K."/>
            <person name="Yasuoka Y."/>
            <person name="Dichmann D.S."/>
            <person name="Flajnik M.F."/>
            <person name="Houston D.W."/>
            <person name="Shendure J."/>
            <person name="DuPasquier L."/>
            <person name="Vize P.D."/>
            <person name="Zorn A.M."/>
            <person name="Ito M."/>
            <person name="Marcotte E.M."/>
            <person name="Wallingford J.B."/>
            <person name="Ito Y."/>
            <person name="Asashima M."/>
            <person name="Ueno N."/>
            <person name="Matsuda Y."/>
            <person name="Veenstra G.J."/>
            <person name="Fujiyama A."/>
            <person name="Harland R.M."/>
            <person name="Taira M."/>
            <person name="Rokhsar D.S."/>
        </authorList>
    </citation>
    <scope>NUCLEOTIDE SEQUENCE [LARGE SCALE GENOMIC DNA]</scope>
    <source>
        <strain evidence="3">J</strain>
    </source>
</reference>
<dbReference type="Proteomes" id="UP000694892">
    <property type="component" value="Chromosome 8L"/>
</dbReference>
<evidence type="ECO:0000256" key="1">
    <source>
        <dbReference type="SAM" id="Phobius"/>
    </source>
</evidence>
<name>A0A974C9L1_XENLA</name>
<dbReference type="EMBL" id="CM004480">
    <property type="protein sequence ID" value="OCT68565.1"/>
    <property type="molecule type" value="Genomic_DNA"/>
</dbReference>
<dbReference type="AlphaFoldDB" id="A0A974C9L1"/>
<evidence type="ECO:0000313" key="2">
    <source>
        <dbReference type="EMBL" id="OCT68565.1"/>
    </source>
</evidence>
<keyword evidence="1" id="KW-1133">Transmembrane helix</keyword>
<feature type="transmembrane region" description="Helical" evidence="1">
    <location>
        <begin position="57"/>
        <end position="75"/>
    </location>
</feature>
<accession>A0A974C9L1</accession>
<sequence>MYSCLLHHQCALHPMIIVVVLIMMIVQQMCLPNIHIYIPMYIFFYFNICIKIDKTSFLVISKMCTILICLSSLNVKSLNLQKPYFTHIICVI</sequence>
<evidence type="ECO:0000313" key="3">
    <source>
        <dbReference type="Proteomes" id="UP000694892"/>
    </source>
</evidence>
<keyword evidence="1" id="KW-0812">Transmembrane</keyword>
<feature type="transmembrane region" description="Helical" evidence="1">
    <location>
        <begin position="12"/>
        <end position="28"/>
    </location>
</feature>
<keyword evidence="1" id="KW-0472">Membrane</keyword>